<evidence type="ECO:0000256" key="5">
    <source>
        <dbReference type="ARBA" id="ARBA00022833"/>
    </source>
</evidence>
<dbReference type="EMBL" id="CAJNOK010039943">
    <property type="protein sequence ID" value="CAF1548093.1"/>
    <property type="molecule type" value="Genomic_DNA"/>
</dbReference>
<dbReference type="InterPro" id="IPR001148">
    <property type="entry name" value="CA_dom"/>
</dbReference>
<feature type="non-terminal residue" evidence="11">
    <location>
        <position position="1"/>
    </location>
</feature>
<evidence type="ECO:0000256" key="1">
    <source>
        <dbReference type="ARBA" id="ARBA00002904"/>
    </source>
</evidence>
<evidence type="ECO:0000313" key="10">
    <source>
        <dbReference type="EMBL" id="CAF1548093.1"/>
    </source>
</evidence>
<dbReference type="PROSITE" id="PS51144">
    <property type="entry name" value="ALPHA_CA_2"/>
    <property type="match status" value="1"/>
</dbReference>
<keyword evidence="6 8" id="KW-0456">Lyase</keyword>
<name>A0A8S2UCZ8_9BILA</name>
<evidence type="ECO:0000256" key="2">
    <source>
        <dbReference type="ARBA" id="ARBA00010718"/>
    </source>
</evidence>
<dbReference type="InterPro" id="IPR023561">
    <property type="entry name" value="Carbonic_anhydrase_a-class"/>
</dbReference>
<keyword evidence="5 8" id="KW-0862">Zinc</keyword>
<feature type="domain" description="Alpha-carbonic anhydrase" evidence="9">
    <location>
        <begin position="1"/>
        <end position="232"/>
    </location>
</feature>
<comment type="catalytic activity">
    <reaction evidence="7 8">
        <text>hydrogencarbonate + H(+) = CO2 + H2O</text>
        <dbReference type="Rhea" id="RHEA:10748"/>
        <dbReference type="ChEBI" id="CHEBI:15377"/>
        <dbReference type="ChEBI" id="CHEBI:15378"/>
        <dbReference type="ChEBI" id="CHEBI:16526"/>
        <dbReference type="ChEBI" id="CHEBI:17544"/>
        <dbReference type="EC" id="4.2.1.1"/>
    </reaction>
</comment>
<dbReference type="InterPro" id="IPR018338">
    <property type="entry name" value="Carbonic_anhydrase_a-class_CS"/>
</dbReference>
<keyword evidence="4 8" id="KW-0479">Metal-binding</keyword>
<protein>
    <recommendedName>
        <fullName evidence="3 8">Carbonic anhydrase</fullName>
        <ecNumber evidence="3 8">4.2.1.1</ecNumber>
    </recommendedName>
</protein>
<evidence type="ECO:0000256" key="4">
    <source>
        <dbReference type="ARBA" id="ARBA00022723"/>
    </source>
</evidence>
<comment type="function">
    <text evidence="1 8">Reversible hydration of carbon dioxide.</text>
</comment>
<dbReference type="GO" id="GO:0008270">
    <property type="term" value="F:zinc ion binding"/>
    <property type="evidence" value="ECO:0007669"/>
    <property type="project" value="UniProtKB-UniRule"/>
</dbReference>
<dbReference type="CDD" id="cd00326">
    <property type="entry name" value="alpha_CA"/>
    <property type="match status" value="1"/>
</dbReference>
<dbReference type="Proteomes" id="UP000682733">
    <property type="component" value="Unassembled WGS sequence"/>
</dbReference>
<proteinExistence type="inferred from homology"/>
<accession>A0A8S2UCZ8</accession>
<organism evidence="11 12">
    <name type="scientific">Didymodactylos carnosus</name>
    <dbReference type="NCBI Taxonomy" id="1234261"/>
    <lineage>
        <taxon>Eukaryota</taxon>
        <taxon>Metazoa</taxon>
        <taxon>Spiralia</taxon>
        <taxon>Gnathifera</taxon>
        <taxon>Rotifera</taxon>
        <taxon>Eurotatoria</taxon>
        <taxon>Bdelloidea</taxon>
        <taxon>Philodinida</taxon>
        <taxon>Philodinidae</taxon>
        <taxon>Didymodactylos</taxon>
    </lineage>
</organism>
<evidence type="ECO:0000313" key="12">
    <source>
        <dbReference type="Proteomes" id="UP000682733"/>
    </source>
</evidence>
<dbReference type="PANTHER" id="PTHR18952:SF265">
    <property type="entry name" value="CARBONIC ANHYDRASE"/>
    <property type="match status" value="1"/>
</dbReference>
<evidence type="ECO:0000256" key="6">
    <source>
        <dbReference type="ARBA" id="ARBA00023239"/>
    </source>
</evidence>
<dbReference type="PROSITE" id="PS00162">
    <property type="entry name" value="ALPHA_CA_1"/>
    <property type="match status" value="1"/>
</dbReference>
<dbReference type="EMBL" id="CAJOBA010062369">
    <property type="protein sequence ID" value="CAF4337614.1"/>
    <property type="molecule type" value="Genomic_DNA"/>
</dbReference>
<reference evidence="11" key="1">
    <citation type="submission" date="2021-02" db="EMBL/GenBank/DDBJ databases">
        <authorList>
            <person name="Nowell W R."/>
        </authorList>
    </citation>
    <scope>NUCLEOTIDE SEQUENCE</scope>
</reference>
<evidence type="ECO:0000313" key="11">
    <source>
        <dbReference type="EMBL" id="CAF4337614.1"/>
    </source>
</evidence>
<comment type="caution">
    <text evidence="11">The sequence shown here is derived from an EMBL/GenBank/DDBJ whole genome shotgun (WGS) entry which is preliminary data.</text>
</comment>
<dbReference type="Pfam" id="PF00194">
    <property type="entry name" value="Carb_anhydrase"/>
    <property type="match status" value="1"/>
</dbReference>
<dbReference type="SMART" id="SM01057">
    <property type="entry name" value="Carb_anhydrase"/>
    <property type="match status" value="1"/>
</dbReference>
<comment type="cofactor">
    <cofactor evidence="8">
        <name>Zn(2+)</name>
        <dbReference type="ChEBI" id="CHEBI:29105"/>
    </cofactor>
</comment>
<dbReference type="SUPFAM" id="SSF51069">
    <property type="entry name" value="Carbonic anhydrase"/>
    <property type="match status" value="1"/>
</dbReference>
<dbReference type="GO" id="GO:0004089">
    <property type="term" value="F:carbonate dehydratase activity"/>
    <property type="evidence" value="ECO:0007669"/>
    <property type="project" value="UniProtKB-UniRule"/>
</dbReference>
<gene>
    <name evidence="10" type="ORF">OVA965_LOCUS39135</name>
    <name evidence="11" type="ORF">TMI583_LOCUS40403</name>
</gene>
<dbReference type="PANTHER" id="PTHR18952">
    <property type="entry name" value="CARBONIC ANHYDRASE"/>
    <property type="match status" value="1"/>
</dbReference>
<comment type="similarity">
    <text evidence="2 8">Belongs to the alpha-carbonic anhydrase family.</text>
</comment>
<dbReference type="Gene3D" id="3.10.200.10">
    <property type="entry name" value="Alpha carbonic anhydrase"/>
    <property type="match status" value="1"/>
</dbReference>
<evidence type="ECO:0000256" key="7">
    <source>
        <dbReference type="ARBA" id="ARBA00048348"/>
    </source>
</evidence>
<dbReference type="InterPro" id="IPR036398">
    <property type="entry name" value="CA_dom_sf"/>
</dbReference>
<dbReference type="AlphaFoldDB" id="A0A8S2UCZ8"/>
<evidence type="ECO:0000259" key="9">
    <source>
        <dbReference type="PROSITE" id="PS51144"/>
    </source>
</evidence>
<evidence type="ECO:0000256" key="8">
    <source>
        <dbReference type="RuleBase" id="RU367011"/>
    </source>
</evidence>
<dbReference type="EC" id="4.2.1.1" evidence="3 8"/>
<dbReference type="Proteomes" id="UP000677228">
    <property type="component" value="Unassembled WGS sequence"/>
</dbReference>
<sequence length="236" mass="27077">WYDMGYPECDGPQESPIHINTAKTVYTDYPPFEFSHALGKLTTVTLTNNGHSVPGTLTNTNILHQKQYYISFGGLHNGEYYLVNFHMHWGSSDDEGSEHEINGKKHVAEAHFVFRSDQTNETAVLAYLFDVSDNENAQWAEYVLYASALKKVNQTKIYTTNIKQLMDGGKHEFLRYTGSLTTPPCTQGVIWTIFTHSIHLSAATFQLLRENVFKTCFRPAQQLHKRLVHRNYHINF</sequence>
<evidence type="ECO:0000256" key="3">
    <source>
        <dbReference type="ARBA" id="ARBA00012925"/>
    </source>
</evidence>